<evidence type="ECO:0000313" key="2">
    <source>
        <dbReference type="EMBL" id="UPW40876.1"/>
    </source>
</evidence>
<sequence>MKSYQKDCYGYKEVYHDGRDLYPDRYFEPLSSFSEYEQFRIREFTRVGIQPVYIMSRSQYLKKYITPRGLLSPAGIDKCYEFNLQDHIIEAPCGKCCGCRIDQQNQWTSRCLLESQLYESSYFITFTYDDEHVPHSPLGMQTLQYKDFQDFLKRLRDSLDYKIRYRVCCEYGERTRRPHYHALIFGLKLSDLKFLYSEVRGRKVYRAGVGHEHYTSKFLEKKWQKGFVDVAAVDVGSIRYVNSYMMKTELFDCSYQDAKNFFDSHILQPEQQQAVLYQSAVKIGEILPPCHHQSSRPAIGLPAFFQLPDLYNTYFYFDHLPSGFKLPVKHLKIFDRYLKNVSSEQFKKRISNRRSVAKAVAYDTSLPISEYLSQREERLRSALRLKHRPL</sequence>
<organism evidence="2">
    <name type="scientific">Sigmofec virus UA08Rod_6403</name>
    <dbReference type="NCBI Taxonomy" id="2929228"/>
    <lineage>
        <taxon>Viruses</taxon>
        <taxon>Monodnaviria</taxon>
        <taxon>Sangervirae</taxon>
        <taxon>Phixviricota</taxon>
        <taxon>Malgrandaviricetes</taxon>
        <taxon>Petitvirales</taxon>
        <taxon>Microviridae</taxon>
    </lineage>
</organism>
<dbReference type="Pfam" id="PF23343">
    <property type="entry name" value="REP_ORF2-G2P"/>
    <property type="match status" value="1"/>
</dbReference>
<proteinExistence type="predicted"/>
<accession>A0A976N0M4</accession>
<dbReference type="EMBL" id="OM869511">
    <property type="protein sequence ID" value="UPW40876.1"/>
    <property type="molecule type" value="Genomic_DNA"/>
</dbReference>
<evidence type="ECO:0000259" key="1">
    <source>
        <dbReference type="Pfam" id="PF23343"/>
    </source>
</evidence>
<reference evidence="2" key="1">
    <citation type="submission" date="2022-02" db="EMBL/GenBank/DDBJ databases">
        <title>Towards deciphering the DNA virus diversity associated with rodent species in the families Cricetidae and Heteromyidae.</title>
        <authorList>
            <person name="Lund M."/>
            <person name="Larsen B.B."/>
            <person name="Gryseels S."/>
            <person name="Kraberger S."/>
            <person name="Rowsey D.M."/>
            <person name="Steger L."/>
            <person name="Yule K.M."/>
            <person name="Upham N.S."/>
            <person name="Worobey M."/>
            <person name="Van Doorslaer K."/>
            <person name="Varsani A."/>
        </authorList>
    </citation>
    <scope>NUCLEOTIDE SEQUENCE</scope>
    <source>
        <strain evidence="2">UA08Rod_6403</strain>
    </source>
</reference>
<protein>
    <submittedName>
        <fullName evidence="2">Replication initiator protein</fullName>
    </submittedName>
</protein>
<dbReference type="InterPro" id="IPR056906">
    <property type="entry name" value="ORF2/G2P_dom"/>
</dbReference>
<name>A0A976N0M4_9VIRU</name>
<feature type="domain" description="Replication-associated protein ORF2/G2P" evidence="1">
    <location>
        <begin position="122"/>
        <end position="248"/>
    </location>
</feature>